<evidence type="ECO:0000256" key="7">
    <source>
        <dbReference type="ARBA" id="ARBA00022723"/>
    </source>
</evidence>
<dbReference type="Gene3D" id="2.60.120.10">
    <property type="entry name" value="Jelly Rolls"/>
    <property type="match status" value="2"/>
</dbReference>
<protein>
    <recommendedName>
        <fullName evidence="5">Mannose-6-phosphate isomerase</fullName>
        <ecNumber evidence="4">5.3.1.8</ecNumber>
    </recommendedName>
    <alternativeName>
        <fullName evidence="10">Phosphohexomutase</fullName>
    </alternativeName>
    <alternativeName>
        <fullName evidence="11">Phosphomannose isomerase</fullName>
    </alternativeName>
</protein>
<dbReference type="PIRSF" id="PIRSF001480">
    <property type="entry name" value="Mannose-6-phosphate_isomerase"/>
    <property type="match status" value="1"/>
</dbReference>
<evidence type="ECO:0000256" key="4">
    <source>
        <dbReference type="ARBA" id="ARBA00011956"/>
    </source>
</evidence>
<dbReference type="Pfam" id="PF20511">
    <property type="entry name" value="PMI_typeI_cat"/>
    <property type="match status" value="1"/>
</dbReference>
<dbReference type="OrthoDB" id="9792649at2"/>
<dbReference type="CDD" id="cd07011">
    <property type="entry name" value="cupin_PMI_type_I_N"/>
    <property type="match status" value="1"/>
</dbReference>
<dbReference type="InterPro" id="IPR014710">
    <property type="entry name" value="RmlC-like_jellyroll"/>
</dbReference>
<dbReference type="Pfam" id="PF20512">
    <property type="entry name" value="PMI_typeI_hel"/>
    <property type="match status" value="1"/>
</dbReference>
<comment type="similarity">
    <text evidence="3">Belongs to the mannose-6-phosphate isomerase type 1 family.</text>
</comment>
<dbReference type="KEGG" id="pmai:CF386_07125"/>
<evidence type="ECO:0000256" key="8">
    <source>
        <dbReference type="ARBA" id="ARBA00022833"/>
    </source>
</evidence>
<dbReference type="Proteomes" id="UP000242175">
    <property type="component" value="Chromosome large"/>
</dbReference>
<name>A0A220VET8_9GAMM</name>
<comment type="function">
    <text evidence="12">Involved in the conversion of glucose to GDP-L-fucose, which can be converted to L-fucose, a capsular polysaccharide.</text>
</comment>
<feature type="active site" evidence="13">
    <location>
        <position position="286"/>
    </location>
</feature>
<dbReference type="InterPro" id="IPR046457">
    <property type="entry name" value="PMI_typeI_cat"/>
</dbReference>
<dbReference type="GO" id="GO:0005829">
    <property type="term" value="C:cytosol"/>
    <property type="evidence" value="ECO:0007669"/>
    <property type="project" value="TreeGrafter"/>
</dbReference>
<evidence type="ECO:0000256" key="13">
    <source>
        <dbReference type="PIRSR" id="PIRSR001480-1"/>
    </source>
</evidence>
<evidence type="ECO:0000259" key="15">
    <source>
        <dbReference type="Pfam" id="PF20511"/>
    </source>
</evidence>
<evidence type="ECO:0000256" key="3">
    <source>
        <dbReference type="ARBA" id="ARBA00010772"/>
    </source>
</evidence>
<keyword evidence="9 17" id="KW-0413">Isomerase</keyword>
<dbReference type="EMBL" id="CP022355">
    <property type="protein sequence ID" value="ASK78875.1"/>
    <property type="molecule type" value="Genomic_DNA"/>
</dbReference>
<dbReference type="GO" id="GO:0008270">
    <property type="term" value="F:zinc ion binding"/>
    <property type="evidence" value="ECO:0007669"/>
    <property type="project" value="InterPro"/>
</dbReference>
<feature type="binding site" evidence="14">
    <location>
        <position position="104"/>
    </location>
    <ligand>
        <name>Zn(2+)</name>
        <dbReference type="ChEBI" id="CHEBI:29105"/>
    </ligand>
</feature>
<keyword evidence="8 14" id="KW-0862">Zinc</keyword>
<comment type="subcellular location">
    <subcellularLocation>
        <location evidence="2">Cytoplasm</location>
    </subcellularLocation>
</comment>
<evidence type="ECO:0000259" key="16">
    <source>
        <dbReference type="Pfam" id="PF20512"/>
    </source>
</evidence>
<feature type="binding site" evidence="14">
    <location>
        <position position="106"/>
    </location>
    <ligand>
        <name>Zn(2+)</name>
        <dbReference type="ChEBI" id="CHEBI:29105"/>
    </ligand>
</feature>
<dbReference type="NCBIfam" id="TIGR00218">
    <property type="entry name" value="manA"/>
    <property type="match status" value="1"/>
</dbReference>
<feature type="binding site" evidence="14">
    <location>
        <position position="267"/>
    </location>
    <ligand>
        <name>Zn(2+)</name>
        <dbReference type="ChEBI" id="CHEBI:29105"/>
    </ligand>
</feature>
<evidence type="ECO:0000256" key="6">
    <source>
        <dbReference type="ARBA" id="ARBA00022490"/>
    </source>
</evidence>
<dbReference type="GO" id="GO:0004476">
    <property type="term" value="F:mannose-6-phosphate isomerase activity"/>
    <property type="evidence" value="ECO:0007669"/>
    <property type="project" value="UniProtKB-EC"/>
</dbReference>
<organism evidence="17 18">
    <name type="scientific">Paraphotobacterium marinum</name>
    <dbReference type="NCBI Taxonomy" id="1755811"/>
    <lineage>
        <taxon>Bacteria</taxon>
        <taxon>Pseudomonadati</taxon>
        <taxon>Pseudomonadota</taxon>
        <taxon>Gammaproteobacteria</taxon>
        <taxon>Vibrionales</taxon>
        <taxon>Vibrionaceae</taxon>
        <taxon>Paraphotobacterium</taxon>
    </lineage>
</organism>
<dbReference type="PROSITE" id="PS00965">
    <property type="entry name" value="PMI_I_1"/>
    <property type="match status" value="1"/>
</dbReference>
<dbReference type="PANTHER" id="PTHR10309">
    <property type="entry name" value="MANNOSE-6-PHOSPHATE ISOMERASE"/>
    <property type="match status" value="1"/>
</dbReference>
<proteinExistence type="inferred from homology"/>
<comment type="catalytic activity">
    <reaction evidence="1">
        <text>D-mannose 6-phosphate = D-fructose 6-phosphate</text>
        <dbReference type="Rhea" id="RHEA:12356"/>
        <dbReference type="ChEBI" id="CHEBI:58735"/>
        <dbReference type="ChEBI" id="CHEBI:61527"/>
        <dbReference type="EC" id="5.3.1.8"/>
    </reaction>
</comment>
<feature type="binding site" evidence="14">
    <location>
        <position position="141"/>
    </location>
    <ligand>
        <name>Zn(2+)</name>
        <dbReference type="ChEBI" id="CHEBI:29105"/>
    </ligand>
</feature>
<reference evidence="17 18" key="1">
    <citation type="journal article" date="2016" name="Int. J. Syst. Evol. Microbiol.">
        <title>Paraphotobacterium marinum gen. nov., sp. nov., a member of the family Vibrionaceae, isolated from surface seawater.</title>
        <authorList>
            <person name="Huang Z."/>
            <person name="Dong C."/>
            <person name="Shao Z."/>
        </authorList>
    </citation>
    <scope>NUCLEOTIDE SEQUENCE [LARGE SCALE GENOMIC DNA]</scope>
    <source>
        <strain evidence="17 18">NSCS20N07D</strain>
    </source>
</reference>
<feature type="domain" description="Phosphomannose isomerase type I helical insertion" evidence="16">
    <location>
        <begin position="172"/>
        <end position="248"/>
    </location>
</feature>
<evidence type="ECO:0000256" key="14">
    <source>
        <dbReference type="PIRSR" id="PIRSR001480-2"/>
    </source>
</evidence>
<dbReference type="PRINTS" id="PR00714">
    <property type="entry name" value="MAN6PISMRASE"/>
</dbReference>
<gene>
    <name evidence="17" type="primary">manA</name>
    <name evidence="17" type="ORF">CF386_07125</name>
</gene>
<evidence type="ECO:0000256" key="9">
    <source>
        <dbReference type="ARBA" id="ARBA00023235"/>
    </source>
</evidence>
<evidence type="ECO:0000256" key="10">
    <source>
        <dbReference type="ARBA" id="ARBA00029741"/>
    </source>
</evidence>
<evidence type="ECO:0000256" key="1">
    <source>
        <dbReference type="ARBA" id="ARBA00000757"/>
    </source>
</evidence>
<dbReference type="SUPFAM" id="SSF51182">
    <property type="entry name" value="RmlC-like cupins"/>
    <property type="match status" value="1"/>
</dbReference>
<comment type="cofactor">
    <cofactor evidence="14">
        <name>Zn(2+)</name>
        <dbReference type="ChEBI" id="CHEBI:29105"/>
    </cofactor>
    <text evidence="14">Binds 1 zinc ion per subunit.</text>
</comment>
<feature type="domain" description="Phosphomannose isomerase type I catalytic" evidence="15">
    <location>
        <begin position="11"/>
        <end position="155"/>
    </location>
</feature>
<dbReference type="InterPro" id="IPR046458">
    <property type="entry name" value="PMI_typeI_hel"/>
</dbReference>
<dbReference type="InterPro" id="IPR011051">
    <property type="entry name" value="RmlC_Cupin_sf"/>
</dbReference>
<dbReference type="PANTHER" id="PTHR10309:SF0">
    <property type="entry name" value="MANNOSE-6-PHOSPHATE ISOMERASE"/>
    <property type="match status" value="1"/>
</dbReference>
<keyword evidence="7 14" id="KW-0479">Metal-binding</keyword>
<dbReference type="PROSITE" id="PS00966">
    <property type="entry name" value="PMI_I_2"/>
    <property type="match status" value="1"/>
</dbReference>
<evidence type="ECO:0000313" key="18">
    <source>
        <dbReference type="Proteomes" id="UP000242175"/>
    </source>
</evidence>
<dbReference type="InterPro" id="IPR016305">
    <property type="entry name" value="Mannose-6-P_Isomerase"/>
</dbReference>
<dbReference type="AlphaFoldDB" id="A0A220VET8"/>
<keyword evidence="18" id="KW-1185">Reference proteome</keyword>
<dbReference type="GO" id="GO:0009298">
    <property type="term" value="P:GDP-mannose biosynthetic process"/>
    <property type="evidence" value="ECO:0007669"/>
    <property type="project" value="InterPro"/>
</dbReference>
<dbReference type="RefSeq" id="WP_089073783.1">
    <property type="nucleotide sequence ID" value="NZ_CBCSAM010000001.1"/>
</dbReference>
<evidence type="ECO:0000256" key="11">
    <source>
        <dbReference type="ARBA" id="ARBA00030762"/>
    </source>
</evidence>
<dbReference type="InterPro" id="IPR001250">
    <property type="entry name" value="Man6P_Isoase-1"/>
</dbReference>
<evidence type="ECO:0000256" key="2">
    <source>
        <dbReference type="ARBA" id="ARBA00004496"/>
    </source>
</evidence>
<dbReference type="FunFam" id="2.60.120.10:FF:000030">
    <property type="entry name" value="Mannose-6-phosphate isomerase ManA"/>
    <property type="match status" value="1"/>
</dbReference>
<dbReference type="EC" id="5.3.1.8" evidence="4"/>
<sequence>MTQNMISFYLMKNEIKNYEWGSVTSIQELFEIDNCEAKPQAEIWMGSHENGSSFIITNNKEQSLREFIKTNPKEILGERTSKSFNKQLPYLFKVLAAQKALSIQVHPSKESAEQGYHKEELKGIKLDDYYRNYKDPNHKPELVYALTDFEALNGFISYLDVFNNFQALQFEEFEQYLSDFSKKLNENGLKVFISNLLNLEDSLKRSVCEKLVVLAKSPSKSNDQKYKLIRLFSESFSDDIGLFAPLFLNIVKLKPGEAMFLEAGRPHAYLYGTALEIMANSDNVLRAGLTPKNIDVGELVDNTTFVPTLLDNLRVKPNQNACEEKFEVPVNDFKFSIFTKPKSKLISTNSAEIIFAVDKACTLIDEKGCSISFDKGESVFIPAFVKQYNIVSDGIVARAFN</sequence>
<evidence type="ECO:0000313" key="17">
    <source>
        <dbReference type="EMBL" id="ASK78875.1"/>
    </source>
</evidence>
<dbReference type="GO" id="GO:0005975">
    <property type="term" value="P:carbohydrate metabolic process"/>
    <property type="evidence" value="ECO:0007669"/>
    <property type="project" value="InterPro"/>
</dbReference>
<accession>A0A220VET8</accession>
<dbReference type="InterPro" id="IPR018050">
    <property type="entry name" value="Pmannose_isomerase-type1_CS"/>
</dbReference>
<keyword evidence="6" id="KW-0963">Cytoplasm</keyword>
<evidence type="ECO:0000256" key="5">
    <source>
        <dbReference type="ARBA" id="ARBA00018236"/>
    </source>
</evidence>
<evidence type="ECO:0000256" key="12">
    <source>
        <dbReference type="ARBA" id="ARBA00058469"/>
    </source>
</evidence>
<dbReference type="Gene3D" id="1.10.441.10">
    <property type="entry name" value="Phosphomannose Isomerase, domain 2"/>
    <property type="match status" value="1"/>
</dbReference>